<reference evidence="4 5" key="1">
    <citation type="submission" date="2020-04" db="EMBL/GenBank/DDBJ databases">
        <title>A Flavivirga sp. nov.</title>
        <authorList>
            <person name="Sun X."/>
        </authorList>
    </citation>
    <scope>NUCLEOTIDE SEQUENCE [LARGE SCALE GENOMIC DNA]</scope>
    <source>
        <strain evidence="4 5">Y03</strain>
    </source>
</reference>
<dbReference type="Gene3D" id="2.60.120.260">
    <property type="entry name" value="Galactose-binding domain-like"/>
    <property type="match status" value="1"/>
</dbReference>
<dbReference type="InterPro" id="IPR013783">
    <property type="entry name" value="Ig-like_fold"/>
</dbReference>
<dbReference type="RefSeq" id="WP_169670821.1">
    <property type="nucleotide sequence ID" value="NZ_JABBHF010000002.1"/>
</dbReference>
<evidence type="ECO:0000313" key="5">
    <source>
        <dbReference type="Proteomes" id="UP000746690"/>
    </source>
</evidence>
<dbReference type="Pfam" id="PF00703">
    <property type="entry name" value="Glyco_hydro_2"/>
    <property type="match status" value="1"/>
</dbReference>
<accession>A0ABX1RUL7</accession>
<evidence type="ECO:0000259" key="2">
    <source>
        <dbReference type="Pfam" id="PF00703"/>
    </source>
</evidence>
<evidence type="ECO:0000259" key="3">
    <source>
        <dbReference type="Pfam" id="PF02836"/>
    </source>
</evidence>
<keyword evidence="5" id="KW-1185">Reference proteome</keyword>
<protein>
    <recommendedName>
        <fullName evidence="6">Beta-galactosidase</fullName>
    </recommendedName>
</protein>
<dbReference type="Gene3D" id="3.20.20.80">
    <property type="entry name" value="Glycosidases"/>
    <property type="match status" value="1"/>
</dbReference>
<feature type="domain" description="Glycoside hydrolase family 2 immunoglobulin-like beta-sandwich" evidence="2">
    <location>
        <begin position="228"/>
        <end position="340"/>
    </location>
</feature>
<evidence type="ECO:0008006" key="6">
    <source>
        <dbReference type="Google" id="ProtNLM"/>
    </source>
</evidence>
<gene>
    <name evidence="4" type="ORF">HHX25_05100</name>
</gene>
<dbReference type="InterPro" id="IPR051913">
    <property type="entry name" value="GH2_Domain-Containing"/>
</dbReference>
<proteinExistence type="inferred from homology"/>
<evidence type="ECO:0000313" key="4">
    <source>
        <dbReference type="EMBL" id="NMH86871.1"/>
    </source>
</evidence>
<dbReference type="SUPFAM" id="SSF51445">
    <property type="entry name" value="(Trans)glycosidases"/>
    <property type="match status" value="1"/>
</dbReference>
<dbReference type="Proteomes" id="UP000746690">
    <property type="component" value="Unassembled WGS sequence"/>
</dbReference>
<evidence type="ECO:0000256" key="1">
    <source>
        <dbReference type="ARBA" id="ARBA00007401"/>
    </source>
</evidence>
<organism evidence="4 5">
    <name type="scientific">Flavivirga algicola</name>
    <dbReference type="NCBI Taxonomy" id="2729136"/>
    <lineage>
        <taxon>Bacteria</taxon>
        <taxon>Pseudomonadati</taxon>
        <taxon>Bacteroidota</taxon>
        <taxon>Flavobacteriia</taxon>
        <taxon>Flavobacteriales</taxon>
        <taxon>Flavobacteriaceae</taxon>
        <taxon>Flavivirga</taxon>
    </lineage>
</organism>
<dbReference type="InterPro" id="IPR006102">
    <property type="entry name" value="Ig-like_GH2"/>
</dbReference>
<dbReference type="SUPFAM" id="SSF49785">
    <property type="entry name" value="Galactose-binding domain-like"/>
    <property type="match status" value="1"/>
</dbReference>
<dbReference type="PANTHER" id="PTHR42732:SF1">
    <property type="entry name" value="BETA-MANNOSIDASE"/>
    <property type="match status" value="1"/>
</dbReference>
<dbReference type="InterPro" id="IPR008979">
    <property type="entry name" value="Galactose-bd-like_sf"/>
</dbReference>
<dbReference type="Gene3D" id="2.60.40.10">
    <property type="entry name" value="Immunoglobulins"/>
    <property type="match status" value="1"/>
</dbReference>
<comment type="caution">
    <text evidence="4">The sequence shown here is derived from an EMBL/GenBank/DDBJ whole genome shotgun (WGS) entry which is preliminary data.</text>
</comment>
<comment type="similarity">
    <text evidence="1">Belongs to the glycosyl hydrolase 2 family.</text>
</comment>
<dbReference type="EMBL" id="JABBHF010000002">
    <property type="protein sequence ID" value="NMH86871.1"/>
    <property type="molecule type" value="Genomic_DNA"/>
</dbReference>
<dbReference type="PANTHER" id="PTHR42732">
    <property type="entry name" value="BETA-GALACTOSIDASE"/>
    <property type="match status" value="1"/>
</dbReference>
<name>A0ABX1RUL7_9FLAO</name>
<dbReference type="InterPro" id="IPR017853">
    <property type="entry name" value="GH"/>
</dbReference>
<feature type="domain" description="Glycoside hydrolase family 2 catalytic" evidence="3">
    <location>
        <begin position="411"/>
        <end position="490"/>
    </location>
</feature>
<dbReference type="InterPro" id="IPR006103">
    <property type="entry name" value="Glyco_hydro_2_cat"/>
</dbReference>
<sequence length="992" mass="113034">MKLFLSKYRIYILATLVIIWGNIACTEVQESNEIDLSGEWLVKLDPKDEGISKNWFLTDFVDTINLPGCLQEQGHGEKPGPNTKWWAPLNISERHPSLDKYAKSNDDFKLIQFLMPRHHYIGAAWFSKEIEIPESFNGKNKTLFLERCHWESKVWIDGKPIGSNTSLATPHKYSLNQLKPGKYKLVIRIDNSEIYKIGRMPHSVSDQTQGTWNGIVGDIKINAEDKISIASIKTIPDIKNKSVAILVSIENASRLKGNFIINLDALGYNAQNNHDPLVIEKKGNLTGGTIQNLTINYALGKDMKLWSEFEPNLYKLKVDLLTKTNQADYHDNKEISFGMRDITTDGKHFYVNGIKTFLRGNVDCAVYPKTGYAPMSVKEWKRVMQTHKDFGLNFIRYHSWCPPKQAFIAADELGLYLAPEVHEWSWVTKPEVHQFFKDESDKMLSYFANHPSFVMMGLGNESGIEKEIADDLIQQWKDTDTSRLYTVKASIAKNQGVPGDMDFEVVSHIKDESFDRGRGRTRYQAFWPPTPENSLFTAESPQTTIDWDTSISLYNSKFNNPIISHELAQFCAYPDVFNEIKKYKGYLRPTYLEIAADQLKERGLVGQLPNFIHDSGKWQVQLTKEEIEAAFRSGEMAGFQWLSLNDFTGQNTAPVGFTDAFFENKSYVDSKEMQAFCGPSVLLARLPRRVFTTSEVFSAEFEISHYGNQDLDLSDLKMLITDEAGSTIISKSFPSKAFVNKGLQKIDEFQMDLLNMAPSKYNLQLESKKNGLSNNWDFWIYPNSQIEKFPSSVKVTNTWDANTLKLLKSGKTVLLLPKIGTLKGNLPGCFTTFYWTSFGEKGGQSSANGITMNPNHPLFNEFKTDSHTNWNWWDLLTQCQPMILDAFNEKKPWPIDYKPIIQPIDSWKLNRKLGLVVEAKMGKGKLLICSIDLENNLEERPVAKQFRRSLVKYITSKTFNPETEISVSQITALFDQSNPENAESMQGLPDEG</sequence>
<dbReference type="Pfam" id="PF02836">
    <property type="entry name" value="Glyco_hydro_2_C"/>
    <property type="match status" value="1"/>
</dbReference>